<proteinExistence type="predicted"/>
<feature type="region of interest" description="Disordered" evidence="1">
    <location>
        <begin position="105"/>
        <end position="147"/>
    </location>
</feature>
<accession>A0A2A3E8W8</accession>
<feature type="compositionally biased region" description="Basic and acidic residues" evidence="1">
    <location>
        <begin position="113"/>
        <end position="147"/>
    </location>
</feature>
<protein>
    <submittedName>
        <fullName evidence="2">Uncharacterized protein</fullName>
    </submittedName>
</protein>
<dbReference type="Proteomes" id="UP000242457">
    <property type="component" value="Unassembled WGS sequence"/>
</dbReference>
<dbReference type="OrthoDB" id="7762929at2759"/>
<sequence>MSTDTKVKTWSPAVPCKIPDNIISSQFASQKVFIPSYEKEKRPCIEQLLTNEYQRIWWQEKELWDKRYGTKKTTKQLLQRMIIKKKVKPVIDILTKNIKPKRKKATTVTKIVQTKEPKDITEEKEKVSPKKEKTPDEIDENKNEESI</sequence>
<organism evidence="2 3">
    <name type="scientific">Apis cerana cerana</name>
    <name type="common">Oriental honeybee</name>
    <dbReference type="NCBI Taxonomy" id="94128"/>
    <lineage>
        <taxon>Eukaryota</taxon>
        <taxon>Metazoa</taxon>
        <taxon>Ecdysozoa</taxon>
        <taxon>Arthropoda</taxon>
        <taxon>Hexapoda</taxon>
        <taxon>Insecta</taxon>
        <taxon>Pterygota</taxon>
        <taxon>Neoptera</taxon>
        <taxon>Endopterygota</taxon>
        <taxon>Hymenoptera</taxon>
        <taxon>Apocrita</taxon>
        <taxon>Aculeata</taxon>
        <taxon>Apoidea</taxon>
        <taxon>Anthophila</taxon>
        <taxon>Apidae</taxon>
        <taxon>Apis</taxon>
    </lineage>
</organism>
<keyword evidence="3" id="KW-1185">Reference proteome</keyword>
<dbReference type="EMBL" id="KZ288345">
    <property type="protein sequence ID" value="PBC27646.1"/>
    <property type="molecule type" value="Genomic_DNA"/>
</dbReference>
<evidence type="ECO:0000313" key="3">
    <source>
        <dbReference type="Proteomes" id="UP000242457"/>
    </source>
</evidence>
<reference evidence="2 3" key="1">
    <citation type="submission" date="2014-07" db="EMBL/GenBank/DDBJ databases">
        <title>Genomic and transcriptomic analysis on Apis cerana provide comprehensive insights into honey bee biology.</title>
        <authorList>
            <person name="Diao Q."/>
            <person name="Sun L."/>
            <person name="Zheng H."/>
            <person name="Zheng H."/>
            <person name="Xu S."/>
            <person name="Wang S."/>
            <person name="Zeng Z."/>
            <person name="Hu F."/>
            <person name="Su S."/>
            <person name="Wu J."/>
        </authorList>
    </citation>
    <scope>NUCLEOTIDE SEQUENCE [LARGE SCALE GENOMIC DNA]</scope>
    <source>
        <tissue evidence="2">Pupae without intestine</tissue>
    </source>
</reference>
<evidence type="ECO:0000313" key="2">
    <source>
        <dbReference type="EMBL" id="PBC27646.1"/>
    </source>
</evidence>
<gene>
    <name evidence="2" type="ORF">APICC_04090</name>
</gene>
<name>A0A2A3E8W8_APICC</name>
<dbReference type="STRING" id="94128.A0A2A3E8W8"/>
<dbReference type="AlphaFoldDB" id="A0A2A3E8W8"/>
<evidence type="ECO:0000256" key="1">
    <source>
        <dbReference type="SAM" id="MobiDB-lite"/>
    </source>
</evidence>